<feature type="transmembrane region" description="Helical" evidence="7">
    <location>
        <begin position="559"/>
        <end position="584"/>
    </location>
</feature>
<evidence type="ECO:0000256" key="7">
    <source>
        <dbReference type="SAM" id="Phobius"/>
    </source>
</evidence>
<organism evidence="8 9">
    <name type="scientific">Caligus rogercresseyi</name>
    <name type="common">Sea louse</name>
    <dbReference type="NCBI Taxonomy" id="217165"/>
    <lineage>
        <taxon>Eukaryota</taxon>
        <taxon>Metazoa</taxon>
        <taxon>Ecdysozoa</taxon>
        <taxon>Arthropoda</taxon>
        <taxon>Crustacea</taxon>
        <taxon>Multicrustacea</taxon>
        <taxon>Hexanauplia</taxon>
        <taxon>Copepoda</taxon>
        <taxon>Siphonostomatoida</taxon>
        <taxon>Caligidae</taxon>
        <taxon>Caligus</taxon>
    </lineage>
</organism>
<dbReference type="PANTHER" id="PTHR21716:SF4">
    <property type="entry name" value="TRANSMEMBRANE PROTEIN 245"/>
    <property type="match status" value="1"/>
</dbReference>
<dbReference type="OrthoDB" id="5970161at2759"/>
<dbReference type="GO" id="GO:0016020">
    <property type="term" value="C:membrane"/>
    <property type="evidence" value="ECO:0007669"/>
    <property type="project" value="UniProtKB-SubCell"/>
</dbReference>
<accession>A0A7T8GW48</accession>
<feature type="transmembrane region" description="Helical" evidence="7">
    <location>
        <begin position="206"/>
        <end position="222"/>
    </location>
</feature>
<reference evidence="9" key="1">
    <citation type="submission" date="2021-01" db="EMBL/GenBank/DDBJ databases">
        <title>Caligus Genome Assembly.</title>
        <authorList>
            <person name="Gallardo-Escarate C."/>
        </authorList>
    </citation>
    <scope>NUCLEOTIDE SEQUENCE [LARGE SCALE GENOMIC DNA]</scope>
</reference>
<protein>
    <submittedName>
        <fullName evidence="8">Transmembrane protein C9orf5like</fullName>
    </submittedName>
</protein>
<feature type="transmembrane region" description="Helical" evidence="7">
    <location>
        <begin position="6"/>
        <end position="23"/>
    </location>
</feature>
<feature type="transmembrane region" description="Helical" evidence="7">
    <location>
        <begin position="30"/>
        <end position="49"/>
    </location>
</feature>
<evidence type="ECO:0000313" key="9">
    <source>
        <dbReference type="Proteomes" id="UP000595437"/>
    </source>
</evidence>
<dbReference type="PANTHER" id="PTHR21716">
    <property type="entry name" value="TRANSMEMBRANE PROTEIN"/>
    <property type="match status" value="1"/>
</dbReference>
<keyword evidence="3 7" id="KW-0812">Transmembrane</keyword>
<feature type="transmembrane region" description="Helical" evidence="7">
    <location>
        <begin position="596"/>
        <end position="616"/>
    </location>
</feature>
<evidence type="ECO:0000256" key="5">
    <source>
        <dbReference type="ARBA" id="ARBA00023136"/>
    </source>
</evidence>
<comment type="similarity">
    <text evidence="2">Belongs to the autoinducer-2 exporter (AI-2E) (TC 2.A.86) family.</text>
</comment>
<dbReference type="EMBL" id="CP045903">
    <property type="protein sequence ID" value="QQP38913.1"/>
    <property type="molecule type" value="Genomic_DNA"/>
</dbReference>
<keyword evidence="4 7" id="KW-1133">Transmembrane helix</keyword>
<feature type="transmembrane region" description="Helical" evidence="7">
    <location>
        <begin position="449"/>
        <end position="472"/>
    </location>
</feature>
<sequence>FISWPILLGMLCGYFGCLALLPMDHLPQRVFLMFYCNVVWTLLGCYLFHSVPLPIFYFVLLLTSLIFYLGLSSPEKDPRSTNDPPRIQNIVFDLLKSFNQEEKEEIECGEVEQEVEEDKEEEAVVSSSTPAIGGRERLQPPSSAFPETPIAHPGVSALIRNDHPSSNRRRPSRLYSSLGGGSAHRPVRVLRRDSTLGDPHPNHSDLYISWVLWACCIAQLWVHPRLLKAFDLNAALEEKTERLFKVLASWYASKEVYLVPAPFRVFGRNYFKAEKRALALLPEFADLVVTGFLLMSLICALLFTGIFVSFQLYHECMTIVQTSGEIVSKVSNSSLFQGLGSLDGAESYVETAYTQGRSYISNFLQTNNISEKDNGEFERDVLLLFDRMYQYWLDRNSVPAEAGPRMNEEALASTVEDLASKVKNNFSFALISSFAQENMGMITSVLEHAWGLLKGNLGIMLSLLAELLSVLLNSGSGLFNFILGLVVYFTALFYLLSASDRSYIPLVVISELSVMGDDFAMAMNKAIKSVFIITFKMASFYGLWTYLTHTLFSASIVMVPVLAATFLAAVPLAGQYLVAIPAALELIFAKERLGSAFLLVLCHFAPMCLVDASIYAEVKRGIHPWITGLTIYGPLIVCAVYVVLTVYTGFMALEHPAENIGSTTHKTPNIKRSDTVL</sequence>
<evidence type="ECO:0000256" key="4">
    <source>
        <dbReference type="ARBA" id="ARBA00022989"/>
    </source>
</evidence>
<evidence type="ECO:0000256" key="2">
    <source>
        <dbReference type="ARBA" id="ARBA00009773"/>
    </source>
</evidence>
<feature type="transmembrane region" description="Helical" evidence="7">
    <location>
        <begin position="622"/>
        <end position="644"/>
    </location>
</feature>
<evidence type="ECO:0000313" key="8">
    <source>
        <dbReference type="EMBL" id="QQP38913.1"/>
    </source>
</evidence>
<gene>
    <name evidence="8" type="ORF">FKW44_019631</name>
</gene>
<feature type="region of interest" description="Disordered" evidence="6">
    <location>
        <begin position="117"/>
        <end position="183"/>
    </location>
</feature>
<dbReference type="InterPro" id="IPR002549">
    <property type="entry name" value="AI-2E-like"/>
</dbReference>
<comment type="subcellular location">
    <subcellularLocation>
        <location evidence="1">Membrane</location>
        <topology evidence="1">Multi-pass membrane protein</topology>
    </subcellularLocation>
</comment>
<dbReference type="AlphaFoldDB" id="A0A7T8GW48"/>
<dbReference type="Proteomes" id="UP000595437">
    <property type="component" value="Chromosome 14"/>
</dbReference>
<feature type="transmembrane region" description="Helical" evidence="7">
    <location>
        <begin position="478"/>
        <end position="496"/>
    </location>
</feature>
<evidence type="ECO:0000256" key="3">
    <source>
        <dbReference type="ARBA" id="ARBA00022692"/>
    </source>
</evidence>
<proteinExistence type="inferred from homology"/>
<feature type="transmembrane region" description="Helical" evidence="7">
    <location>
        <begin position="287"/>
        <end position="310"/>
    </location>
</feature>
<feature type="non-terminal residue" evidence="8">
    <location>
        <position position="677"/>
    </location>
</feature>
<keyword evidence="5 7" id="KW-0472">Membrane</keyword>
<keyword evidence="9" id="KW-1185">Reference proteome</keyword>
<feature type="transmembrane region" description="Helical" evidence="7">
    <location>
        <begin position="529"/>
        <end position="547"/>
    </location>
</feature>
<name>A0A7T8GW48_CALRO</name>
<evidence type="ECO:0000256" key="1">
    <source>
        <dbReference type="ARBA" id="ARBA00004141"/>
    </source>
</evidence>
<evidence type="ECO:0000256" key="6">
    <source>
        <dbReference type="SAM" id="MobiDB-lite"/>
    </source>
</evidence>
<feature type="transmembrane region" description="Helical" evidence="7">
    <location>
        <begin position="55"/>
        <end position="71"/>
    </location>
</feature>